<comment type="similarity">
    <text evidence="1">Belongs to the universal stress protein A family.</text>
</comment>
<dbReference type="InterPro" id="IPR006015">
    <property type="entry name" value="Universal_stress_UspA"/>
</dbReference>
<accession>A0A897N3W4</accession>
<dbReference type="EMBL" id="CP064787">
    <property type="protein sequence ID" value="QSG06918.1"/>
    <property type="molecule type" value="Genomic_DNA"/>
</dbReference>
<protein>
    <submittedName>
        <fullName evidence="4">Nucleotide-binding protein, UspA family</fullName>
    </submittedName>
</protein>
<proteinExistence type="inferred from homology"/>
<dbReference type="Proteomes" id="UP000663525">
    <property type="component" value="Chromosome"/>
</dbReference>
<dbReference type="SUPFAM" id="SSF52402">
    <property type="entry name" value="Adenine nucleotide alpha hydrolases-like"/>
    <property type="match status" value="1"/>
</dbReference>
<gene>
    <name evidence="4" type="primary">uspA20</name>
    <name evidence="4" type="ORF">HSR121_2598</name>
</gene>
<dbReference type="Gene3D" id="3.40.50.620">
    <property type="entry name" value="HUPs"/>
    <property type="match status" value="1"/>
</dbReference>
<reference evidence="4" key="1">
    <citation type="submission" date="2020-11" db="EMBL/GenBank/DDBJ databases">
        <title>Carbohydrate-dependent, anaerobic sulfur respiration: A novel catabolism in halophilic archaea.</title>
        <authorList>
            <person name="Sorokin D.Y."/>
            <person name="Messina E."/>
            <person name="Smedile F."/>
            <person name="La Cono V."/>
            <person name="Hallsworth J.E."/>
            <person name="Yakimov M.M."/>
        </authorList>
    </citation>
    <scope>NUCLEOTIDE SEQUENCE</scope>
    <source>
        <strain evidence="4">HSR12-1</strain>
    </source>
</reference>
<feature type="region of interest" description="Disordered" evidence="2">
    <location>
        <begin position="44"/>
        <end position="72"/>
    </location>
</feature>
<organism evidence="4 5">
    <name type="scientific">Halapricum desulfuricans</name>
    <dbReference type="NCBI Taxonomy" id="2841257"/>
    <lineage>
        <taxon>Archaea</taxon>
        <taxon>Methanobacteriati</taxon>
        <taxon>Methanobacteriota</taxon>
        <taxon>Stenosarchaea group</taxon>
        <taxon>Halobacteria</taxon>
        <taxon>Halobacteriales</taxon>
        <taxon>Haloarculaceae</taxon>
        <taxon>Halapricum</taxon>
    </lineage>
</organism>
<dbReference type="InterPro" id="IPR014729">
    <property type="entry name" value="Rossmann-like_a/b/a_fold"/>
</dbReference>
<dbReference type="PANTHER" id="PTHR46268:SF6">
    <property type="entry name" value="UNIVERSAL STRESS PROTEIN UP12"/>
    <property type="match status" value="1"/>
</dbReference>
<name>A0A897N3W4_9EURY</name>
<evidence type="ECO:0000256" key="2">
    <source>
        <dbReference type="SAM" id="MobiDB-lite"/>
    </source>
</evidence>
<dbReference type="RefSeq" id="WP_229113394.1">
    <property type="nucleotide sequence ID" value="NZ_CP064787.1"/>
</dbReference>
<sequence length="167" mass="18042">MYDDILYPTDGSPGAMAALEHVRDLAEQYDATVHVLSVLDTTQPALGLGDDPDKRRAPGMVGHQEGGGEGMIGHRETAEDMHEHERERAEAVVDEVTSQLGSVDTRAVVQEGAPHEVILDHAEDADMIVMGTHGYSGIERYLLGSIAEKVVRMADVPVVTVRADEES</sequence>
<evidence type="ECO:0000313" key="5">
    <source>
        <dbReference type="Proteomes" id="UP000663525"/>
    </source>
</evidence>
<dbReference type="CDD" id="cd00293">
    <property type="entry name" value="USP-like"/>
    <property type="match status" value="1"/>
</dbReference>
<evidence type="ECO:0000256" key="1">
    <source>
        <dbReference type="ARBA" id="ARBA00008791"/>
    </source>
</evidence>
<dbReference type="GeneID" id="68856145"/>
<dbReference type="AlphaFoldDB" id="A0A897N3W4"/>
<dbReference type="PANTHER" id="PTHR46268">
    <property type="entry name" value="STRESS RESPONSE PROTEIN NHAX"/>
    <property type="match status" value="1"/>
</dbReference>
<dbReference type="PRINTS" id="PR01438">
    <property type="entry name" value="UNVRSLSTRESS"/>
</dbReference>
<dbReference type="InterPro" id="IPR006016">
    <property type="entry name" value="UspA"/>
</dbReference>
<evidence type="ECO:0000313" key="4">
    <source>
        <dbReference type="EMBL" id="QSG06918.1"/>
    </source>
</evidence>
<evidence type="ECO:0000259" key="3">
    <source>
        <dbReference type="Pfam" id="PF00582"/>
    </source>
</evidence>
<feature type="domain" description="UspA" evidence="3">
    <location>
        <begin position="1"/>
        <end position="162"/>
    </location>
</feature>
<dbReference type="Pfam" id="PF00582">
    <property type="entry name" value="Usp"/>
    <property type="match status" value="1"/>
</dbReference>